<comment type="catalytic activity">
    <reaction evidence="5">
        <text>N(2)-acetyl-L-ornithine + 2-oxoglutarate = N-acetyl-L-glutamate 5-semialdehyde + L-glutamate</text>
        <dbReference type="Rhea" id="RHEA:18049"/>
        <dbReference type="ChEBI" id="CHEBI:16810"/>
        <dbReference type="ChEBI" id="CHEBI:29123"/>
        <dbReference type="ChEBI" id="CHEBI:29985"/>
        <dbReference type="ChEBI" id="CHEBI:57805"/>
        <dbReference type="EC" id="2.6.1.11"/>
    </reaction>
</comment>
<dbReference type="UniPathway" id="UPA00068">
    <property type="reaction ID" value="UER00109"/>
</dbReference>
<comment type="caution">
    <text evidence="6">The sequence shown here is derived from an EMBL/GenBank/DDBJ whole genome shotgun (WGS) entry which is preliminary data.</text>
</comment>
<feature type="binding site" evidence="5">
    <location>
        <position position="145"/>
    </location>
    <ligand>
        <name>N(2)-acetyl-L-ornithine</name>
        <dbReference type="ChEBI" id="CHEBI:57805"/>
    </ligand>
</feature>
<name>A0A7X5R0Y7_9MICO</name>
<dbReference type="NCBIfam" id="TIGR00707">
    <property type="entry name" value="argD"/>
    <property type="match status" value="1"/>
</dbReference>
<dbReference type="PANTHER" id="PTHR11986">
    <property type="entry name" value="AMINOTRANSFERASE CLASS III"/>
    <property type="match status" value="1"/>
</dbReference>
<dbReference type="Proteomes" id="UP000541033">
    <property type="component" value="Unassembled WGS sequence"/>
</dbReference>
<dbReference type="NCBIfam" id="NF002325">
    <property type="entry name" value="PRK01278.1"/>
    <property type="match status" value="1"/>
</dbReference>
<feature type="modified residue" description="N6-(pyridoxal phosphate)lysine" evidence="5">
    <location>
        <position position="259"/>
    </location>
</feature>
<dbReference type="FunFam" id="3.40.640.10:FF:000004">
    <property type="entry name" value="Acetylornithine aminotransferase"/>
    <property type="match status" value="1"/>
</dbReference>
<evidence type="ECO:0000256" key="4">
    <source>
        <dbReference type="ARBA" id="ARBA00022898"/>
    </source>
</evidence>
<dbReference type="PANTHER" id="PTHR11986:SF79">
    <property type="entry name" value="ACETYLORNITHINE AMINOTRANSFERASE, MITOCHONDRIAL"/>
    <property type="match status" value="1"/>
</dbReference>
<gene>
    <name evidence="5" type="primary">argD</name>
    <name evidence="6" type="ORF">FHX76_001243</name>
</gene>
<evidence type="ECO:0000256" key="3">
    <source>
        <dbReference type="ARBA" id="ARBA00022679"/>
    </source>
</evidence>
<evidence type="ECO:0000256" key="5">
    <source>
        <dbReference type="HAMAP-Rule" id="MF_01107"/>
    </source>
</evidence>
<evidence type="ECO:0000256" key="1">
    <source>
        <dbReference type="ARBA" id="ARBA00022576"/>
    </source>
</evidence>
<comment type="subunit">
    <text evidence="5">Homodimer.</text>
</comment>
<dbReference type="AlphaFoldDB" id="A0A7X5R0Y7"/>
<keyword evidence="4 5" id="KW-0663">Pyridoxal phosphate</keyword>
<dbReference type="InterPro" id="IPR049704">
    <property type="entry name" value="Aminotrans_3_PPA_site"/>
</dbReference>
<dbReference type="RefSeq" id="WP_167148936.1">
    <property type="nucleotide sequence ID" value="NZ_JAAMOX010000001.1"/>
</dbReference>
<dbReference type="InterPro" id="IPR050103">
    <property type="entry name" value="Class-III_PLP-dep_AT"/>
</dbReference>
<feature type="binding site" evidence="5">
    <location>
        <position position="287"/>
    </location>
    <ligand>
        <name>N(2)-acetyl-L-ornithine</name>
        <dbReference type="ChEBI" id="CHEBI:57805"/>
    </ligand>
</feature>
<comment type="miscellaneous">
    <text evidence="5">May also have succinyldiaminopimelate aminotransferase activity, thus carrying out the corresponding step in lysine biosynthesis.</text>
</comment>
<feature type="binding site" evidence="5">
    <location>
        <begin position="113"/>
        <end position="114"/>
    </location>
    <ligand>
        <name>pyridoxal 5'-phosphate</name>
        <dbReference type="ChEBI" id="CHEBI:597326"/>
    </ligand>
</feature>
<dbReference type="PIRSF" id="PIRSF000521">
    <property type="entry name" value="Transaminase_4ab_Lys_Orn"/>
    <property type="match status" value="1"/>
</dbReference>
<dbReference type="EC" id="2.6.1.11" evidence="5"/>
<keyword evidence="1 5" id="KW-0032">Aminotransferase</keyword>
<dbReference type="InterPro" id="IPR004636">
    <property type="entry name" value="AcOrn/SuccOrn_fam"/>
</dbReference>
<dbReference type="InterPro" id="IPR015421">
    <property type="entry name" value="PyrdxlP-dep_Trfase_major"/>
</dbReference>
<comment type="subcellular location">
    <subcellularLocation>
        <location evidence="5">Cytoplasm</location>
    </subcellularLocation>
</comment>
<dbReference type="HAMAP" id="MF_01107">
    <property type="entry name" value="ArgD_aminotrans_3"/>
    <property type="match status" value="1"/>
</dbReference>
<keyword evidence="2 5" id="KW-0028">Amino-acid biosynthesis</keyword>
<dbReference type="InterPro" id="IPR005814">
    <property type="entry name" value="Aminotrans_3"/>
</dbReference>
<dbReference type="Gene3D" id="3.90.1150.10">
    <property type="entry name" value="Aspartate Aminotransferase, domain 1"/>
    <property type="match status" value="1"/>
</dbReference>
<reference evidence="6 7" key="1">
    <citation type="submission" date="2020-02" db="EMBL/GenBank/DDBJ databases">
        <title>Sequencing the genomes of 1000 actinobacteria strains.</title>
        <authorList>
            <person name="Klenk H.-P."/>
        </authorList>
    </citation>
    <scope>NUCLEOTIDE SEQUENCE [LARGE SCALE GENOMIC DNA]</scope>
    <source>
        <strain evidence="6 7">DSM 27960</strain>
    </source>
</reference>
<dbReference type="GO" id="GO:0003992">
    <property type="term" value="F:N2-acetyl-L-ornithine:2-oxoglutarate 5-aminotransferase activity"/>
    <property type="evidence" value="ECO:0007669"/>
    <property type="project" value="UniProtKB-UniRule"/>
</dbReference>
<keyword evidence="5" id="KW-0055">Arginine biosynthesis</keyword>
<dbReference type="InterPro" id="IPR015424">
    <property type="entry name" value="PyrdxlP-dep_Trfase"/>
</dbReference>
<dbReference type="PROSITE" id="PS00600">
    <property type="entry name" value="AA_TRANSFER_CLASS_3"/>
    <property type="match status" value="1"/>
</dbReference>
<proteinExistence type="inferred from homology"/>
<dbReference type="EMBL" id="JAAMOX010000001">
    <property type="protein sequence ID" value="NIH53375.1"/>
    <property type="molecule type" value="Genomic_DNA"/>
</dbReference>
<evidence type="ECO:0000256" key="2">
    <source>
        <dbReference type="ARBA" id="ARBA00022605"/>
    </source>
</evidence>
<dbReference type="NCBIfam" id="NF002874">
    <property type="entry name" value="PRK03244.1"/>
    <property type="match status" value="1"/>
</dbReference>
<dbReference type="InterPro" id="IPR015422">
    <property type="entry name" value="PyrdxlP-dep_Trfase_small"/>
</dbReference>
<feature type="binding site" evidence="5">
    <location>
        <position position="142"/>
    </location>
    <ligand>
        <name>pyridoxal 5'-phosphate</name>
        <dbReference type="ChEBI" id="CHEBI:597326"/>
    </ligand>
</feature>
<keyword evidence="3 5" id="KW-0808">Transferase</keyword>
<dbReference type="GO" id="GO:0005737">
    <property type="term" value="C:cytoplasm"/>
    <property type="evidence" value="ECO:0007669"/>
    <property type="project" value="UniProtKB-SubCell"/>
</dbReference>
<dbReference type="Pfam" id="PF00202">
    <property type="entry name" value="Aminotran_3"/>
    <property type="match status" value="1"/>
</dbReference>
<accession>A0A7X5R0Y7</accession>
<sequence length="404" mass="42057">MSSAPSSPSTWQSEYQHSLVNTFGIPKELLVRGEGCHVWNEEGKRYLDFLAGIAVNSLGHAHPAVVEAAATQAATLIHVSNIFASRPQIELAEHIIRLSEIGETGRVFFGNSGTEANEAAFKLARLHGGPGRPRILALENAFHGRTMGALALTGKPAMRIPFEPMPAGVEHIPATIEALEHALSGINGDQVAALIVEPIQGETGVHPLPDGYLKRARELTTAAGALLIIDEIQTGIGRTGKWLAFQHEGIVPDAFTLAKGLGGGVPIGALVTVGEASQLFAPGLHGSTFGGNPFATAVAGAVLSEIESEGLVDAATKRGEQLRVGILSLNSDLVEGVRGKGLLLGIALGSPISAAVAQACLERGLIVNAPNDSTIRLAPPLIIGDSEIEEFLSIFAEALSSAHS</sequence>
<keyword evidence="7" id="KW-1185">Reference proteome</keyword>
<feature type="binding site" evidence="5">
    <location>
        <begin position="230"/>
        <end position="233"/>
    </location>
    <ligand>
        <name>pyridoxal 5'-phosphate</name>
        <dbReference type="ChEBI" id="CHEBI:597326"/>
    </ligand>
</feature>
<dbReference type="GO" id="GO:0006526">
    <property type="term" value="P:L-arginine biosynthetic process"/>
    <property type="evidence" value="ECO:0007669"/>
    <property type="project" value="UniProtKB-UniRule"/>
</dbReference>
<dbReference type="CDD" id="cd00610">
    <property type="entry name" value="OAT_like"/>
    <property type="match status" value="1"/>
</dbReference>
<protein>
    <recommendedName>
        <fullName evidence="5">Acetylornithine aminotransferase</fullName>
        <shortName evidence="5">ACOAT</shortName>
        <ecNumber evidence="5">2.6.1.11</ecNumber>
    </recommendedName>
</protein>
<comment type="similarity">
    <text evidence="5">Belongs to the class-III pyridoxal-phosphate-dependent aminotransferase family. ArgD subfamily.</text>
</comment>
<feature type="binding site" evidence="5">
    <location>
        <position position="288"/>
    </location>
    <ligand>
        <name>pyridoxal 5'-phosphate</name>
        <dbReference type="ChEBI" id="CHEBI:597326"/>
    </ligand>
</feature>
<dbReference type="GO" id="GO:0030170">
    <property type="term" value="F:pyridoxal phosphate binding"/>
    <property type="evidence" value="ECO:0007669"/>
    <property type="project" value="InterPro"/>
</dbReference>
<evidence type="ECO:0000313" key="7">
    <source>
        <dbReference type="Proteomes" id="UP000541033"/>
    </source>
</evidence>
<keyword evidence="5" id="KW-0963">Cytoplasm</keyword>
<dbReference type="SUPFAM" id="SSF53383">
    <property type="entry name" value="PLP-dependent transferases"/>
    <property type="match status" value="1"/>
</dbReference>
<dbReference type="GO" id="GO:0042802">
    <property type="term" value="F:identical protein binding"/>
    <property type="evidence" value="ECO:0007669"/>
    <property type="project" value="TreeGrafter"/>
</dbReference>
<comment type="pathway">
    <text evidence="5">Amino-acid biosynthesis; L-arginine biosynthesis; N(2)-acetyl-L-ornithine from L-glutamate: step 4/4.</text>
</comment>
<dbReference type="Gene3D" id="3.40.640.10">
    <property type="entry name" value="Type I PLP-dependent aspartate aminotransferase-like (Major domain)"/>
    <property type="match status" value="1"/>
</dbReference>
<evidence type="ECO:0000313" key="6">
    <source>
        <dbReference type="EMBL" id="NIH53375.1"/>
    </source>
</evidence>
<comment type="cofactor">
    <cofactor evidence="5">
        <name>pyridoxal 5'-phosphate</name>
        <dbReference type="ChEBI" id="CHEBI:597326"/>
    </cofactor>
    <text evidence="5">Binds 1 pyridoxal phosphate per subunit.</text>
</comment>
<organism evidence="6 7">
    <name type="scientific">Lysinibacter cavernae</name>
    <dbReference type="NCBI Taxonomy" id="1640652"/>
    <lineage>
        <taxon>Bacteria</taxon>
        <taxon>Bacillati</taxon>
        <taxon>Actinomycetota</taxon>
        <taxon>Actinomycetes</taxon>
        <taxon>Micrococcales</taxon>
        <taxon>Microbacteriaceae</taxon>
        <taxon>Lysinibacter</taxon>
    </lineage>
</organism>